<feature type="compositionally biased region" description="Low complexity" evidence="1">
    <location>
        <begin position="1"/>
        <end position="25"/>
    </location>
</feature>
<reference evidence="2" key="1">
    <citation type="submission" date="2020-08" db="EMBL/GenBank/DDBJ databases">
        <title>Spodoptera exigua strain:BAW_Kor-Di-RS1 Genome sequencing and assembly.</title>
        <authorList>
            <person name="Kim J."/>
            <person name="Nam H.Y."/>
            <person name="Kwon M."/>
            <person name="Choi J.H."/>
            <person name="Cho S.R."/>
            <person name="Kim G.-H."/>
        </authorList>
    </citation>
    <scope>NUCLEOTIDE SEQUENCE</scope>
    <source>
        <strain evidence="2">BAW_Kor-Di-RS1</strain>
        <tissue evidence="2">Whole-body</tissue>
    </source>
</reference>
<evidence type="ECO:0000313" key="3">
    <source>
        <dbReference type="Proteomes" id="UP000648187"/>
    </source>
</evidence>
<comment type="caution">
    <text evidence="2">The sequence shown here is derived from an EMBL/GenBank/DDBJ whole genome shotgun (WGS) entry which is preliminary data.</text>
</comment>
<gene>
    <name evidence="2" type="ORF">HW555_003184</name>
</gene>
<dbReference type="Proteomes" id="UP000648187">
    <property type="component" value="Unassembled WGS sequence"/>
</dbReference>
<keyword evidence="3" id="KW-1185">Reference proteome</keyword>
<feature type="compositionally biased region" description="Basic and acidic residues" evidence="1">
    <location>
        <begin position="80"/>
        <end position="93"/>
    </location>
</feature>
<evidence type="ECO:0000313" key="2">
    <source>
        <dbReference type="EMBL" id="KAF9420637.1"/>
    </source>
</evidence>
<evidence type="ECO:0000256" key="1">
    <source>
        <dbReference type="SAM" id="MobiDB-lite"/>
    </source>
</evidence>
<dbReference type="AlphaFoldDB" id="A0A835GPE4"/>
<feature type="compositionally biased region" description="Polar residues" evidence="1">
    <location>
        <begin position="32"/>
        <end position="46"/>
    </location>
</feature>
<organism evidence="2 3">
    <name type="scientific">Spodoptera exigua</name>
    <name type="common">Beet armyworm</name>
    <name type="synonym">Noctua fulgens</name>
    <dbReference type="NCBI Taxonomy" id="7107"/>
    <lineage>
        <taxon>Eukaryota</taxon>
        <taxon>Metazoa</taxon>
        <taxon>Ecdysozoa</taxon>
        <taxon>Arthropoda</taxon>
        <taxon>Hexapoda</taxon>
        <taxon>Insecta</taxon>
        <taxon>Pterygota</taxon>
        <taxon>Neoptera</taxon>
        <taxon>Endopterygota</taxon>
        <taxon>Lepidoptera</taxon>
        <taxon>Glossata</taxon>
        <taxon>Ditrysia</taxon>
        <taxon>Noctuoidea</taxon>
        <taxon>Noctuidae</taxon>
        <taxon>Amphipyrinae</taxon>
        <taxon>Spodoptera</taxon>
    </lineage>
</organism>
<feature type="compositionally biased region" description="Polar residues" evidence="1">
    <location>
        <begin position="57"/>
        <end position="70"/>
    </location>
</feature>
<sequence length="113" mass="11963">MIGPSQGQPKGPSQGQPKGPSQGQPKSRDASASETSRAPSAASLTRGSDIMSDYSDNESIVSGPNCGSTRQSRKSAFLRQESRGSPDQMEKPAKRAVIQADLEERIACSEQRA</sequence>
<accession>A0A835GPE4</accession>
<proteinExistence type="predicted"/>
<feature type="region of interest" description="Disordered" evidence="1">
    <location>
        <begin position="1"/>
        <end position="96"/>
    </location>
</feature>
<dbReference type="EMBL" id="JACKWZ010000030">
    <property type="protein sequence ID" value="KAF9420637.1"/>
    <property type="molecule type" value="Genomic_DNA"/>
</dbReference>
<name>A0A835GPE4_SPOEX</name>
<protein>
    <submittedName>
        <fullName evidence="2">Uncharacterized protein</fullName>
    </submittedName>
</protein>